<dbReference type="RefSeq" id="XP_016485506.1">
    <property type="nucleotide sequence ID" value="XM_016630020.2"/>
</dbReference>
<dbReference type="GeneID" id="107805917"/>
<feature type="repeat" description="PPR" evidence="2">
    <location>
        <begin position="73"/>
        <end position="108"/>
    </location>
</feature>
<keyword evidence="1" id="KW-0677">Repeat</keyword>
<dbReference type="Pfam" id="PF01535">
    <property type="entry name" value="PPR"/>
    <property type="match status" value="3"/>
</dbReference>
<organism evidence="3 4">
    <name type="scientific">Nicotiana tabacum</name>
    <name type="common">Common tobacco</name>
    <dbReference type="NCBI Taxonomy" id="4097"/>
    <lineage>
        <taxon>Eukaryota</taxon>
        <taxon>Viridiplantae</taxon>
        <taxon>Streptophyta</taxon>
        <taxon>Embryophyta</taxon>
        <taxon>Tracheophyta</taxon>
        <taxon>Spermatophyta</taxon>
        <taxon>Magnoliopsida</taxon>
        <taxon>eudicotyledons</taxon>
        <taxon>Gunneridae</taxon>
        <taxon>Pentapetalae</taxon>
        <taxon>asterids</taxon>
        <taxon>lamiids</taxon>
        <taxon>Solanales</taxon>
        <taxon>Solanaceae</taxon>
        <taxon>Nicotianoideae</taxon>
        <taxon>Nicotianeae</taxon>
        <taxon>Nicotiana</taxon>
    </lineage>
</organism>
<feature type="repeat" description="PPR" evidence="2">
    <location>
        <begin position="246"/>
        <end position="280"/>
    </location>
</feature>
<dbReference type="RefSeq" id="XP_016485506.1">
    <property type="nucleotide sequence ID" value="XM_016630020.1"/>
</dbReference>
<accession>A0A1S4B9D5</accession>
<sequence>MNARKLVSQTHYTQIPQTIRNSLLCAGICPPYSNSPFLPKPPSILATGLLKLYFERGLVREARTLFDEMPERDVVAWTTMISGYTSCNHHARAWVVFCEMMRYTDVRPNEFTFSSTLKACKGINSSSRGALIHGLVLKQGMSVSIYVANALLDVYATCCVNMDEASAVFHEIRVKNDVSWTTLIAGYTHRGDGNMGLKVFRRMLLEEGESNPFSFSIAVRACASVHSCIYGKQLHAAIIKHGLDFNLPVMNSILDMYCRSSSLTDAKQCFREMTQRDSITWNTLIAGYEKSDPYESISIYSSMESEGLSPNCFTFSSVVAAVANLAVLSCGEQIHGRIIKRGLGGNLELDNALIDMYAKSGNIASARRIFDEMPKKNLVSWTSMMIGYGNHGYGNEAVDFFEEMVKFRVRPDRIAFVAVLNACSHAGLVDKGLRYFISMVGDYNIAPDQEIFGCLVDLLGRAGRVEEAFKLIESMPFDPDESVWGAFLGACKAHNLPDLGKLAMKKVLAFKPKIAGTYVILSNIYAADGKWGDSAKMRKLMRRVATKKEAGRSSVEIKNQNYSFVAGDKMGSHMDCVYEVVNILVEHMSGVRYIPDFDFFIHDFEDELEK</sequence>
<dbReference type="PANTHER" id="PTHR47926:SF448">
    <property type="entry name" value="PENTACOTRIPEPTIDE-REPEAT REGION OF PRORP DOMAIN-CONTAINING PROTEIN"/>
    <property type="match status" value="1"/>
</dbReference>
<dbReference type="FunFam" id="1.25.40.10:FF:001815">
    <property type="entry name" value="Putative pentatricopeptide repeat-containing protein At1g56570"/>
    <property type="match status" value="1"/>
</dbReference>
<dbReference type="AlphaFoldDB" id="A0A1S4B9D5"/>
<dbReference type="FunFam" id="1.25.40.10:FF:000353">
    <property type="entry name" value="Pentatricopeptide repeat-containing protein At4g39530"/>
    <property type="match status" value="1"/>
</dbReference>
<dbReference type="Pfam" id="PF13041">
    <property type="entry name" value="PPR_2"/>
    <property type="match status" value="3"/>
</dbReference>
<reference evidence="4" key="2">
    <citation type="submission" date="2025-08" db="UniProtKB">
        <authorList>
            <consortium name="RefSeq"/>
        </authorList>
    </citation>
    <scope>IDENTIFICATION</scope>
    <source>
        <tissue evidence="4">Leaf</tissue>
    </source>
</reference>
<dbReference type="GO" id="GO:0009451">
    <property type="term" value="P:RNA modification"/>
    <property type="evidence" value="ECO:0000318"/>
    <property type="project" value="GO_Central"/>
</dbReference>
<dbReference type="Pfam" id="PF20431">
    <property type="entry name" value="E_motif"/>
    <property type="match status" value="1"/>
</dbReference>
<dbReference type="OMA" id="IHNARAW"/>
<feature type="repeat" description="PPR" evidence="2">
    <location>
        <begin position="346"/>
        <end position="376"/>
    </location>
</feature>
<dbReference type="PaxDb" id="4097-A0A1S4B9D5"/>
<dbReference type="FunFam" id="1.25.40.10:FF:000090">
    <property type="entry name" value="Pentatricopeptide repeat-containing protein, chloroplastic"/>
    <property type="match status" value="1"/>
</dbReference>
<dbReference type="InterPro" id="IPR011990">
    <property type="entry name" value="TPR-like_helical_dom_sf"/>
</dbReference>
<dbReference type="NCBIfam" id="TIGR00756">
    <property type="entry name" value="PPR"/>
    <property type="match status" value="7"/>
</dbReference>
<evidence type="ECO:0000256" key="2">
    <source>
        <dbReference type="PROSITE-ProRule" id="PRU00708"/>
    </source>
</evidence>
<evidence type="ECO:0000313" key="4">
    <source>
        <dbReference type="RefSeq" id="XP_016485506.1"/>
    </source>
</evidence>
<dbReference type="OrthoDB" id="609013at2759"/>
<dbReference type="KEGG" id="nta:107805917"/>
<proteinExistence type="predicted"/>
<dbReference type="SMR" id="A0A1S4B9D5"/>
<dbReference type="InterPro" id="IPR046848">
    <property type="entry name" value="E_motif"/>
</dbReference>
<dbReference type="Proteomes" id="UP000790787">
    <property type="component" value="Chromosome 19"/>
</dbReference>
<dbReference type="Gene3D" id="1.25.40.10">
    <property type="entry name" value="Tetratricopeptide repeat domain"/>
    <property type="match status" value="5"/>
</dbReference>
<dbReference type="InterPro" id="IPR046960">
    <property type="entry name" value="PPR_At4g14850-like_plant"/>
</dbReference>
<dbReference type="PANTHER" id="PTHR47926">
    <property type="entry name" value="PENTATRICOPEPTIDE REPEAT-CONTAINING PROTEIN"/>
    <property type="match status" value="1"/>
</dbReference>
<gene>
    <name evidence="4" type="primary">LOC107805917</name>
</gene>
<evidence type="ECO:0000313" key="3">
    <source>
        <dbReference type="Proteomes" id="UP000790787"/>
    </source>
</evidence>
<keyword evidence="3" id="KW-1185">Reference proteome</keyword>
<reference evidence="3" key="1">
    <citation type="journal article" date="2014" name="Nat. Commun.">
        <title>The tobacco genome sequence and its comparison with those of tomato and potato.</title>
        <authorList>
            <person name="Sierro N."/>
            <person name="Battey J.N."/>
            <person name="Ouadi S."/>
            <person name="Bakaher N."/>
            <person name="Bovet L."/>
            <person name="Willig A."/>
            <person name="Goepfert S."/>
            <person name="Peitsch M.C."/>
            <person name="Ivanov N.V."/>
        </authorList>
    </citation>
    <scope>NUCLEOTIDE SEQUENCE [LARGE SCALE GENOMIC DNA]</scope>
</reference>
<evidence type="ECO:0000256" key="1">
    <source>
        <dbReference type="ARBA" id="ARBA00022737"/>
    </source>
</evidence>
<protein>
    <submittedName>
        <fullName evidence="4">Pentatricopeptide repeat-containing protein At1g56570</fullName>
    </submittedName>
</protein>
<dbReference type="GO" id="GO:0003723">
    <property type="term" value="F:RNA binding"/>
    <property type="evidence" value="ECO:0000318"/>
    <property type="project" value="GO_Central"/>
</dbReference>
<dbReference type="InterPro" id="IPR002885">
    <property type="entry name" value="PPR_rpt"/>
</dbReference>
<name>A0A1S4B9D5_TOBAC</name>
<feature type="repeat" description="PPR" evidence="2">
    <location>
        <begin position="377"/>
        <end position="411"/>
    </location>
</feature>
<dbReference type="PROSITE" id="PS51375">
    <property type="entry name" value="PPR"/>
    <property type="match status" value="4"/>
</dbReference>